<keyword evidence="1" id="KW-0719">Serine esterase</keyword>
<comment type="caution">
    <text evidence="6">The sequence shown here is derived from an EMBL/GenBank/DDBJ whole genome shotgun (WGS) entry which is preliminary data.</text>
</comment>
<dbReference type="PANTHER" id="PTHR33938">
    <property type="entry name" value="FERULOYL ESTERASE B-RELATED"/>
    <property type="match status" value="1"/>
</dbReference>
<keyword evidence="2" id="KW-0732">Signal</keyword>
<evidence type="ECO:0000256" key="5">
    <source>
        <dbReference type="SAM" id="MobiDB-lite"/>
    </source>
</evidence>
<dbReference type="Proteomes" id="UP000256780">
    <property type="component" value="Chromosome CBM2587_b"/>
</dbReference>
<dbReference type="PANTHER" id="PTHR33938:SF15">
    <property type="entry name" value="FERULOYL ESTERASE B-RELATED"/>
    <property type="match status" value="1"/>
</dbReference>
<dbReference type="EMBL" id="OFSQ01000035">
    <property type="protein sequence ID" value="SOY63161.1"/>
    <property type="molecule type" value="Genomic_DNA"/>
</dbReference>
<feature type="region of interest" description="Disordered" evidence="5">
    <location>
        <begin position="1"/>
        <end position="39"/>
    </location>
</feature>
<evidence type="ECO:0000256" key="4">
    <source>
        <dbReference type="ARBA" id="ARBA00023157"/>
    </source>
</evidence>
<evidence type="ECO:0008006" key="7">
    <source>
        <dbReference type="Google" id="ProtNLM"/>
    </source>
</evidence>
<organism evidence="6">
    <name type="scientific">Cupriavidus taiwanensis</name>
    <dbReference type="NCBI Taxonomy" id="164546"/>
    <lineage>
        <taxon>Bacteria</taxon>
        <taxon>Pseudomonadati</taxon>
        <taxon>Pseudomonadota</taxon>
        <taxon>Betaproteobacteria</taxon>
        <taxon>Burkholderiales</taxon>
        <taxon>Burkholderiaceae</taxon>
        <taxon>Cupriavidus</taxon>
    </lineage>
</organism>
<reference evidence="6" key="1">
    <citation type="submission" date="2018-01" db="EMBL/GenBank/DDBJ databases">
        <authorList>
            <person name="Clerissi C."/>
        </authorList>
    </citation>
    <scope>NUCLEOTIDE SEQUENCE</scope>
    <source>
        <strain evidence="6">Cupriavidus sp. LMG 19464</strain>
    </source>
</reference>
<proteinExistence type="predicted"/>
<evidence type="ECO:0000256" key="1">
    <source>
        <dbReference type="ARBA" id="ARBA00022487"/>
    </source>
</evidence>
<protein>
    <recommendedName>
        <fullName evidence="7">Tannase/feruloyl esterase family alpha/beta hydrolase</fullName>
    </recommendedName>
</protein>
<evidence type="ECO:0000313" key="6">
    <source>
        <dbReference type="EMBL" id="SOY63161.1"/>
    </source>
</evidence>
<gene>
    <name evidence="6" type="ORF">CBM2587_B60181</name>
</gene>
<dbReference type="Pfam" id="PF07519">
    <property type="entry name" value="Tannase"/>
    <property type="match status" value="1"/>
</dbReference>
<keyword evidence="3" id="KW-0378">Hydrolase</keyword>
<sequence length="104" mass="10992">MGQTGFSGGRHSSTQAGDVSVPGNDHCAATPNGGNGPDMVDLVTPMFEWIEKGAKPSSRKIVATRSVEPGMGMQRPLCKYPQYPRYNGTGNPNAETSFTCEAAE</sequence>
<name>A0A375C5T4_9BURK</name>
<evidence type="ECO:0000256" key="3">
    <source>
        <dbReference type="ARBA" id="ARBA00022801"/>
    </source>
</evidence>
<dbReference type="InterPro" id="IPR011118">
    <property type="entry name" value="Tannase/feruloyl_esterase"/>
</dbReference>
<accession>A0A375C5T4</accession>
<keyword evidence="4" id="KW-1015">Disulfide bond</keyword>
<dbReference type="AlphaFoldDB" id="A0A375C5T4"/>
<evidence type="ECO:0000256" key="2">
    <source>
        <dbReference type="ARBA" id="ARBA00022729"/>
    </source>
</evidence>
<dbReference type="GO" id="GO:0052689">
    <property type="term" value="F:carboxylic ester hydrolase activity"/>
    <property type="evidence" value="ECO:0007669"/>
    <property type="project" value="UniProtKB-KW"/>
</dbReference>
<dbReference type="RefSeq" id="WP_290367799.1">
    <property type="nucleotide sequence ID" value="NZ_LT976854.1"/>
</dbReference>